<dbReference type="Proteomes" id="UP000680206">
    <property type="component" value="Unassembled WGS sequence"/>
</dbReference>
<dbReference type="Pfam" id="PF19054">
    <property type="entry name" value="DUF5753"/>
    <property type="match status" value="1"/>
</dbReference>
<dbReference type="InterPro" id="IPR043917">
    <property type="entry name" value="DUF5753"/>
</dbReference>
<evidence type="ECO:0000313" key="3">
    <source>
        <dbReference type="Proteomes" id="UP000680206"/>
    </source>
</evidence>
<organism evidence="2 3">
    <name type="scientific">Actinomadura violacea</name>
    <dbReference type="NCBI Taxonomy" id="2819934"/>
    <lineage>
        <taxon>Bacteria</taxon>
        <taxon>Bacillati</taxon>
        <taxon>Actinomycetota</taxon>
        <taxon>Actinomycetes</taxon>
        <taxon>Streptosporangiales</taxon>
        <taxon>Thermomonosporaceae</taxon>
        <taxon>Actinomadura</taxon>
    </lineage>
</organism>
<dbReference type="InterPro" id="IPR001387">
    <property type="entry name" value="Cro/C1-type_HTH"/>
</dbReference>
<name>A0ABS3S656_9ACTN</name>
<evidence type="ECO:0000259" key="1">
    <source>
        <dbReference type="Pfam" id="PF19054"/>
    </source>
</evidence>
<gene>
    <name evidence="2" type="ORF">J4709_43615</name>
</gene>
<accession>A0ABS3S656</accession>
<dbReference type="InterPro" id="IPR010982">
    <property type="entry name" value="Lambda_DNA-bd_dom_sf"/>
</dbReference>
<evidence type="ECO:0000313" key="2">
    <source>
        <dbReference type="EMBL" id="MBO2464482.1"/>
    </source>
</evidence>
<feature type="domain" description="DUF5753" evidence="1">
    <location>
        <begin position="96"/>
        <end position="263"/>
    </location>
</feature>
<reference evidence="2 3" key="1">
    <citation type="submission" date="2021-03" db="EMBL/GenBank/DDBJ databases">
        <title>Actinomadura violae sp. nov., isolated from lichen in Thailand.</title>
        <authorList>
            <person name="Kanchanasin P."/>
            <person name="Saeng-In P."/>
            <person name="Phongsopitanun W."/>
            <person name="Yuki M."/>
            <person name="Kudo T."/>
            <person name="Ohkuma M."/>
            <person name="Tanasupawat S."/>
        </authorList>
    </citation>
    <scope>NUCLEOTIDE SEQUENCE [LARGE SCALE GENOMIC DNA]</scope>
    <source>
        <strain evidence="2 3">LCR2-06</strain>
    </source>
</reference>
<protein>
    <submittedName>
        <fullName evidence="2">Helix-turn-helix transcriptional regulator</fullName>
    </submittedName>
</protein>
<dbReference type="CDD" id="cd00093">
    <property type="entry name" value="HTH_XRE"/>
    <property type="match status" value="1"/>
</dbReference>
<proteinExistence type="predicted"/>
<comment type="caution">
    <text evidence="2">The sequence shown here is derived from an EMBL/GenBank/DDBJ whole genome shotgun (WGS) entry which is preliminary data.</text>
</comment>
<dbReference type="EMBL" id="JAGEPF010000035">
    <property type="protein sequence ID" value="MBO2464482.1"/>
    <property type="molecule type" value="Genomic_DNA"/>
</dbReference>
<sequence length="269" mass="31024">MRTAARLTGREFASRVGWADATTVTKIEKAQRTITAEHVRLWCRVCGEPPEREAELLTEQKAVSQMWQTYAQLAKSAGGGLKARQERLRDRYWRVRRQRTYQTKVIPGLLQTEAMMTFYLSRARADQHLQRDDIAEAVAARLERQQCLTRPDALWGFILEEDVLWYRPGPDETHREQLRHLLEVSASARKNVFLGIIPRDIDRRGVIPGEAFIMDDDRLVTVELISGYLRLTMPEEIRMYGEAWDRLLSVAVQGEQARALIQRALHALG</sequence>
<dbReference type="Gene3D" id="1.10.260.40">
    <property type="entry name" value="lambda repressor-like DNA-binding domains"/>
    <property type="match status" value="1"/>
</dbReference>
<keyword evidence="3" id="KW-1185">Reference proteome</keyword>